<reference evidence="3 5" key="1">
    <citation type="submission" date="2015-02" db="EMBL/GenBank/DDBJ databases">
        <authorList>
            <person name="Chooi Y.-H."/>
        </authorList>
    </citation>
    <scope>NUCLEOTIDE SEQUENCE [LARGE SCALE GENOMIC DNA]</scope>
    <source>
        <strain evidence="3">E3</strain>
    </source>
</reference>
<name>A0A0G4IN86_PLABS</name>
<feature type="compositionally biased region" description="Basic and acidic residues" evidence="1">
    <location>
        <begin position="36"/>
        <end position="47"/>
    </location>
</feature>
<organism evidence="3 5">
    <name type="scientific">Plasmodiophora brassicae</name>
    <name type="common">Clubroot disease agent</name>
    <dbReference type="NCBI Taxonomy" id="37360"/>
    <lineage>
        <taxon>Eukaryota</taxon>
        <taxon>Sar</taxon>
        <taxon>Rhizaria</taxon>
        <taxon>Endomyxa</taxon>
        <taxon>Phytomyxea</taxon>
        <taxon>Plasmodiophorida</taxon>
        <taxon>Plasmodiophoridae</taxon>
        <taxon>Plasmodiophora</taxon>
    </lineage>
</organism>
<evidence type="ECO:0000313" key="4">
    <source>
        <dbReference type="EMBL" id="SPQ94695.1"/>
    </source>
</evidence>
<evidence type="ECO:0000313" key="3">
    <source>
        <dbReference type="EMBL" id="CEO96637.1"/>
    </source>
</evidence>
<dbReference type="Proteomes" id="UP000290189">
    <property type="component" value="Unassembled WGS sequence"/>
</dbReference>
<dbReference type="InterPro" id="IPR027911">
    <property type="entry name" value="DUF4604"/>
</dbReference>
<dbReference type="Proteomes" id="UP000039324">
    <property type="component" value="Unassembled WGS sequence"/>
</dbReference>
<feature type="compositionally biased region" description="Acidic residues" evidence="1">
    <location>
        <begin position="91"/>
        <end position="104"/>
    </location>
</feature>
<keyword evidence="5" id="KW-1185">Reference proteome</keyword>
<geneLocation type="mitochondrion" evidence="4"/>
<keyword evidence="4" id="KW-0496">Mitochondrion</keyword>
<dbReference type="EMBL" id="OVEO01000003">
    <property type="protein sequence ID" value="SPQ94695.1"/>
    <property type="molecule type" value="Genomic_DNA"/>
</dbReference>
<evidence type="ECO:0000259" key="2">
    <source>
        <dbReference type="Pfam" id="PF15377"/>
    </source>
</evidence>
<proteinExistence type="predicted"/>
<feature type="compositionally biased region" description="Low complexity" evidence="1">
    <location>
        <begin position="136"/>
        <end position="148"/>
    </location>
</feature>
<evidence type="ECO:0000256" key="1">
    <source>
        <dbReference type="SAM" id="MobiDB-lite"/>
    </source>
</evidence>
<gene>
    <name evidence="3" type="ORF">PBRA_005246</name>
    <name evidence="4" type="ORF">PLBR_LOCUS1910</name>
</gene>
<feature type="domain" description="DUF4604" evidence="2">
    <location>
        <begin position="4"/>
        <end position="164"/>
    </location>
</feature>
<feature type="region of interest" description="Disordered" evidence="1">
    <location>
        <begin position="32"/>
        <end position="57"/>
    </location>
</feature>
<reference evidence="4 6" key="2">
    <citation type="submission" date="2018-03" db="EMBL/GenBank/DDBJ databases">
        <authorList>
            <person name="Fogelqvist J."/>
        </authorList>
    </citation>
    <scope>NUCLEOTIDE SEQUENCE [LARGE SCALE GENOMIC DNA]</scope>
</reference>
<feature type="region of interest" description="Disordered" evidence="1">
    <location>
        <begin position="84"/>
        <end position="164"/>
    </location>
</feature>
<dbReference type="AlphaFoldDB" id="A0A0G4IN86"/>
<dbReference type="EMBL" id="CDSF01000068">
    <property type="protein sequence ID" value="CEO96637.1"/>
    <property type="molecule type" value="Genomic_DNA"/>
</dbReference>
<evidence type="ECO:0000313" key="6">
    <source>
        <dbReference type="Proteomes" id="UP000290189"/>
    </source>
</evidence>
<sequence>MSRKGVEYVKQVPKFLQAYQEEHPEVAAPTSLHAAADAHDAREAERAAKKRKQGDDLVPVVVNIDDYKDELQDPKNAELLAELGVSGVQREDEEREETQPDLEPEPAAVNPSDAKADALEAENPGRHAFRKRNRASKASTAKASSSPRRPGKVQANLLSFGDDE</sequence>
<dbReference type="Pfam" id="PF15377">
    <property type="entry name" value="DUF4604"/>
    <property type="match status" value="1"/>
</dbReference>
<evidence type="ECO:0000313" key="5">
    <source>
        <dbReference type="Proteomes" id="UP000039324"/>
    </source>
</evidence>
<protein>
    <recommendedName>
        <fullName evidence="2">DUF4604 domain-containing protein</fullName>
    </recommendedName>
</protein>
<accession>A0A0G4IN86</accession>